<feature type="compositionally biased region" description="Polar residues" evidence="17">
    <location>
        <begin position="692"/>
        <end position="703"/>
    </location>
</feature>
<organism evidence="20 21">
    <name type="scientific">Purpureocillium lilacinum</name>
    <name type="common">Paecilomyces lilacinus</name>
    <dbReference type="NCBI Taxonomy" id="33203"/>
    <lineage>
        <taxon>Eukaryota</taxon>
        <taxon>Fungi</taxon>
        <taxon>Dikarya</taxon>
        <taxon>Ascomycota</taxon>
        <taxon>Pezizomycotina</taxon>
        <taxon>Sordariomycetes</taxon>
        <taxon>Hypocreomycetidae</taxon>
        <taxon>Hypocreales</taxon>
        <taxon>Ophiocordycipitaceae</taxon>
        <taxon>Purpureocillium</taxon>
    </lineage>
</organism>
<comment type="catalytic activity">
    <reaction evidence="15">
        <text>L-seryl-[protein] + ATP = O-phospho-L-seryl-[protein] + ADP + H(+)</text>
        <dbReference type="Rhea" id="RHEA:17989"/>
        <dbReference type="Rhea" id="RHEA-COMP:9863"/>
        <dbReference type="Rhea" id="RHEA-COMP:11604"/>
        <dbReference type="ChEBI" id="CHEBI:15378"/>
        <dbReference type="ChEBI" id="CHEBI:29999"/>
        <dbReference type="ChEBI" id="CHEBI:30616"/>
        <dbReference type="ChEBI" id="CHEBI:83421"/>
        <dbReference type="ChEBI" id="CHEBI:456216"/>
        <dbReference type="EC" id="2.7.11.1"/>
    </reaction>
</comment>
<feature type="region of interest" description="Disordered" evidence="17">
    <location>
        <begin position="57"/>
        <end position="122"/>
    </location>
</feature>
<evidence type="ECO:0000256" key="3">
    <source>
        <dbReference type="ARBA" id="ARBA00008874"/>
    </source>
</evidence>
<dbReference type="InterPro" id="IPR011009">
    <property type="entry name" value="Kinase-like_dom_sf"/>
</dbReference>
<sequence>MRLFVLTLPTAQPELAGTRRFESKVSVRWRGGQSAGAAWTRAVWRVVKLAWMSRQHDGKAAGGLKGDALSRGPTKTPAQGPAGARHFSARQRPIAAAHAARPTTSPRGRHGDGWRALCRNGPTGVQRWRRTPVIANSSEPHHPHSTNSRSDQCGRPGTKALAMWWAGGTQHPAHDMPESTTLLDGIAIPVVALHQAPDGQLPRLLTAIPKRNTVNKPGLRLDVPVLQREAATATATDTTCSGPAVPPPIASLRNATQRNRKQRTSSCPRTLRADTMAVEGVAEHYQVLEELGRGSFGVVYKGIEKATGETVAIKHFPSQIDLESSEDDIEEIQAEIAVLSTCASPFVTQYKGSFLRGHKLWIVMEYLGGGSCLDLLKPANFSETHIAIVCRELLLGIQYLHSEGKIHRDIKAANVLLSETGKVKLADFGVAAQLTNIKSQRNTFVGTPFWMAPEVIQQDGYSFKADIWSLGITAMEMANGEPPLCHIHPMKVLFHIPKNSPPKLEGDFSRDFKDFVSQCLTKDYERRPSAQDLLKHRFIRSAGKVEALQELIARRQMWDANQNRQRHPIYYQETLQSMAPKDDDQEWVFDTVKSVAPPRRPTIKHRKRSSMLGLEDGLRRLDVSEGPLGAPSPLPDTVRKSTVRRTPSIARTSSIRSNGSPRPSLAAKKPLQPDMSFGNSGSTMRLFRRVPSDSSTSGQSGRPTSPDDVFCDENLPPPIAAPIEPYGKEAVLGRRLYNKAVEPTLAELHAQTSAMQKREALAKLSDAFATLDAVDPEGAYHLMSSLVASMSQDKKLNAALLRQPLQKVPDDGTPQGTVIIKSSTPSAGSPNKLVLASNNPHLRSHRRRQTETSPLKLSEKDFEREKQSLLEEKYPGCDARVGMEHCKQLSDVLYQRWTDNLRIRWPAV</sequence>
<keyword evidence="10 16" id="KW-0547">Nucleotide-binding</keyword>
<evidence type="ECO:0000256" key="12">
    <source>
        <dbReference type="ARBA" id="ARBA00022840"/>
    </source>
</evidence>
<evidence type="ECO:0000256" key="6">
    <source>
        <dbReference type="ARBA" id="ARBA00022527"/>
    </source>
</evidence>
<dbReference type="GO" id="GO:0004674">
    <property type="term" value="F:protein serine/threonine kinase activity"/>
    <property type="evidence" value="ECO:0007669"/>
    <property type="project" value="UniProtKB-KW"/>
</dbReference>
<dbReference type="SUPFAM" id="SSF56112">
    <property type="entry name" value="Protein kinase-like (PK-like)"/>
    <property type="match status" value="1"/>
</dbReference>
<comment type="similarity">
    <text evidence="3">Belongs to the protein kinase superfamily. STE Ser/Thr protein kinase family. STE20 subfamily.</text>
</comment>
<dbReference type="InterPro" id="IPR000719">
    <property type="entry name" value="Prot_kinase_dom"/>
</dbReference>
<dbReference type="SMART" id="SM00220">
    <property type="entry name" value="S_TKc"/>
    <property type="match status" value="1"/>
</dbReference>
<evidence type="ECO:0000313" key="19">
    <source>
        <dbReference type="EMBL" id="KAK4086129.1"/>
    </source>
</evidence>
<dbReference type="EC" id="2.7.11.1" evidence="4"/>
<feature type="binding site" evidence="16">
    <location>
        <position position="314"/>
    </location>
    <ligand>
        <name>ATP</name>
        <dbReference type="ChEBI" id="CHEBI:30616"/>
    </ligand>
</feature>
<keyword evidence="9" id="KW-0479">Metal-binding</keyword>
<feature type="compositionally biased region" description="Polar residues" evidence="17">
    <location>
        <begin position="649"/>
        <end position="661"/>
    </location>
</feature>
<keyword evidence="11 20" id="KW-0418">Kinase</keyword>
<evidence type="ECO:0000256" key="5">
    <source>
        <dbReference type="ARBA" id="ARBA00022490"/>
    </source>
</evidence>
<dbReference type="GO" id="GO:0005524">
    <property type="term" value="F:ATP binding"/>
    <property type="evidence" value="ECO:0007669"/>
    <property type="project" value="UniProtKB-UniRule"/>
</dbReference>
<dbReference type="CDD" id="cd06609">
    <property type="entry name" value="STKc_MST3_like"/>
    <property type="match status" value="1"/>
</dbReference>
<keyword evidence="12 16" id="KW-0067">ATP-binding</keyword>
<evidence type="ECO:0000313" key="22">
    <source>
        <dbReference type="Proteomes" id="UP001287286"/>
    </source>
</evidence>
<comment type="subcellular location">
    <subcellularLocation>
        <location evidence="2">Cytoplasm</location>
    </subcellularLocation>
</comment>
<reference evidence="19" key="3">
    <citation type="submission" date="2023-11" db="EMBL/GenBank/DDBJ databases">
        <authorList>
            <person name="Beijen E."/>
            <person name="Ohm R.A."/>
        </authorList>
    </citation>
    <scope>NUCLEOTIDE SEQUENCE</scope>
    <source>
        <strain evidence="19">CBS 150709</strain>
    </source>
</reference>
<dbReference type="EMBL" id="LCWV01000011">
    <property type="protein sequence ID" value="PWI69620.1"/>
    <property type="molecule type" value="Genomic_DNA"/>
</dbReference>
<evidence type="ECO:0000313" key="21">
    <source>
        <dbReference type="Proteomes" id="UP000245956"/>
    </source>
</evidence>
<evidence type="ECO:0000256" key="7">
    <source>
        <dbReference type="ARBA" id="ARBA00022553"/>
    </source>
</evidence>
<evidence type="ECO:0000256" key="10">
    <source>
        <dbReference type="ARBA" id="ARBA00022741"/>
    </source>
</evidence>
<dbReference type="PANTHER" id="PTHR48012:SF27">
    <property type="entry name" value="SERINE_THREONINE-PROTEIN KINASE SID1"/>
    <property type="match status" value="1"/>
</dbReference>
<dbReference type="PANTHER" id="PTHR48012">
    <property type="entry name" value="STERILE20-LIKE KINASE, ISOFORM B-RELATED"/>
    <property type="match status" value="1"/>
</dbReference>
<feature type="compositionally biased region" description="Low complexity" evidence="17">
    <location>
        <begin position="90"/>
        <end position="101"/>
    </location>
</feature>
<feature type="region of interest" description="Disordered" evidence="17">
    <location>
        <begin position="234"/>
        <end position="264"/>
    </location>
</feature>
<dbReference type="InterPro" id="IPR017441">
    <property type="entry name" value="Protein_kinase_ATP_BS"/>
</dbReference>
<keyword evidence="6" id="KW-0723">Serine/threonine-protein kinase</keyword>
<keyword evidence="5" id="KW-0963">Cytoplasm</keyword>
<evidence type="ECO:0000313" key="20">
    <source>
        <dbReference type="EMBL" id="PWI69620.1"/>
    </source>
</evidence>
<dbReference type="AlphaFoldDB" id="A0A2U3E533"/>
<dbReference type="PROSITE" id="PS00107">
    <property type="entry name" value="PROTEIN_KINASE_ATP"/>
    <property type="match status" value="1"/>
</dbReference>
<dbReference type="Gene3D" id="1.10.510.10">
    <property type="entry name" value="Transferase(Phosphotransferase) domain 1"/>
    <property type="match status" value="1"/>
</dbReference>
<evidence type="ECO:0000256" key="13">
    <source>
        <dbReference type="ARBA" id="ARBA00022842"/>
    </source>
</evidence>
<evidence type="ECO:0000256" key="15">
    <source>
        <dbReference type="ARBA" id="ARBA00048679"/>
    </source>
</evidence>
<dbReference type="Proteomes" id="UP000245956">
    <property type="component" value="Unassembled WGS sequence"/>
</dbReference>
<evidence type="ECO:0000256" key="9">
    <source>
        <dbReference type="ARBA" id="ARBA00022723"/>
    </source>
</evidence>
<proteinExistence type="inferred from homology"/>
<feature type="domain" description="Protein kinase" evidence="18">
    <location>
        <begin position="285"/>
        <end position="539"/>
    </location>
</feature>
<evidence type="ECO:0000256" key="17">
    <source>
        <dbReference type="SAM" id="MobiDB-lite"/>
    </source>
</evidence>
<keyword evidence="13" id="KW-0460">Magnesium</keyword>
<dbReference type="PROSITE" id="PS50011">
    <property type="entry name" value="PROTEIN_KINASE_DOM"/>
    <property type="match status" value="1"/>
</dbReference>
<reference evidence="20 21" key="2">
    <citation type="journal article" date="2016" name="Front. Microbiol.">
        <title>Genome and transcriptome sequences reveal the specific parasitism of the nematophagous Purpureocillium lilacinum 36-1.</title>
        <authorList>
            <person name="Xie J."/>
            <person name="Li S."/>
            <person name="Mo C."/>
            <person name="Xiao X."/>
            <person name="Peng D."/>
            <person name="Wang G."/>
            <person name="Xiao Y."/>
        </authorList>
    </citation>
    <scope>NUCLEOTIDE SEQUENCE [LARGE SCALE GENOMIC DNA]</scope>
    <source>
        <strain evidence="20 21">36-1</strain>
    </source>
</reference>
<dbReference type="EMBL" id="JAWRVI010000043">
    <property type="protein sequence ID" value="KAK4086129.1"/>
    <property type="molecule type" value="Genomic_DNA"/>
</dbReference>
<dbReference type="Proteomes" id="UP001287286">
    <property type="component" value="Unassembled WGS sequence"/>
</dbReference>
<evidence type="ECO:0000256" key="1">
    <source>
        <dbReference type="ARBA" id="ARBA00001946"/>
    </source>
</evidence>
<evidence type="ECO:0000256" key="14">
    <source>
        <dbReference type="ARBA" id="ARBA00047899"/>
    </source>
</evidence>
<evidence type="ECO:0000256" key="4">
    <source>
        <dbReference type="ARBA" id="ARBA00012513"/>
    </source>
</evidence>
<name>A0A2U3E533_PURLI</name>
<comment type="caution">
    <text evidence="20">The sequence shown here is derived from an EMBL/GenBank/DDBJ whole genome shotgun (WGS) entry which is preliminary data.</text>
</comment>
<gene>
    <name evidence="20" type="ORF">PCL_00532</name>
    <name evidence="19" type="ORF">Purlil1_9441</name>
</gene>
<dbReference type="Pfam" id="PF00069">
    <property type="entry name" value="Pkinase"/>
    <property type="match status" value="1"/>
</dbReference>
<comment type="catalytic activity">
    <reaction evidence="14">
        <text>L-threonyl-[protein] + ATP = O-phospho-L-threonyl-[protein] + ADP + H(+)</text>
        <dbReference type="Rhea" id="RHEA:46608"/>
        <dbReference type="Rhea" id="RHEA-COMP:11060"/>
        <dbReference type="Rhea" id="RHEA-COMP:11605"/>
        <dbReference type="ChEBI" id="CHEBI:15378"/>
        <dbReference type="ChEBI" id="CHEBI:30013"/>
        <dbReference type="ChEBI" id="CHEBI:30616"/>
        <dbReference type="ChEBI" id="CHEBI:61977"/>
        <dbReference type="ChEBI" id="CHEBI:456216"/>
        <dbReference type="EC" id="2.7.11.1"/>
    </reaction>
</comment>
<evidence type="ECO:0000256" key="2">
    <source>
        <dbReference type="ARBA" id="ARBA00004496"/>
    </source>
</evidence>
<dbReference type="GO" id="GO:0005737">
    <property type="term" value="C:cytoplasm"/>
    <property type="evidence" value="ECO:0007669"/>
    <property type="project" value="UniProtKB-SubCell"/>
</dbReference>
<reference evidence="19 22" key="4">
    <citation type="journal article" date="2024" name="Microbiol. Resour. Announc.">
        <title>Genome annotations for the ascomycete fungi Trichoderma harzianum, Trichoderma aggressivum, and Purpureocillium lilacinum.</title>
        <authorList>
            <person name="Beijen E.P.W."/>
            <person name="Ohm R.A."/>
        </authorList>
    </citation>
    <scope>NUCLEOTIDE SEQUENCE [LARGE SCALE GENOMIC DNA]</scope>
    <source>
        <strain evidence="19 22">CBS 150709</strain>
    </source>
</reference>
<evidence type="ECO:0000256" key="11">
    <source>
        <dbReference type="ARBA" id="ARBA00022777"/>
    </source>
</evidence>
<dbReference type="FunFam" id="1.10.510.10:FF:000411">
    <property type="entry name" value="Probable Ste20-like kinase Don3"/>
    <property type="match status" value="1"/>
</dbReference>
<reference evidence="20" key="1">
    <citation type="submission" date="2015-05" db="EMBL/GenBank/DDBJ databases">
        <authorList>
            <person name="Wang D.B."/>
            <person name="Wang M."/>
        </authorList>
    </citation>
    <scope>NUCLEOTIDE SEQUENCE</scope>
    <source>
        <strain evidence="20">36-1</strain>
    </source>
</reference>
<protein>
    <recommendedName>
        <fullName evidence="4">non-specific serine/threonine protein kinase</fullName>
        <ecNumber evidence="4">2.7.11.1</ecNumber>
    </recommendedName>
</protein>
<keyword evidence="22" id="KW-1185">Reference proteome</keyword>
<evidence type="ECO:0000256" key="8">
    <source>
        <dbReference type="ARBA" id="ARBA00022679"/>
    </source>
</evidence>
<feature type="region of interest" description="Disordered" evidence="17">
    <location>
        <begin position="135"/>
        <end position="156"/>
    </location>
</feature>
<dbReference type="GO" id="GO:0046872">
    <property type="term" value="F:metal ion binding"/>
    <property type="evidence" value="ECO:0007669"/>
    <property type="project" value="UniProtKB-KW"/>
</dbReference>
<feature type="region of interest" description="Disordered" evidence="17">
    <location>
        <begin position="622"/>
        <end position="683"/>
    </location>
</feature>
<keyword evidence="7" id="KW-0597">Phosphoprotein</keyword>
<feature type="region of interest" description="Disordered" evidence="17">
    <location>
        <begin position="690"/>
        <end position="709"/>
    </location>
</feature>
<dbReference type="InterPro" id="IPR050629">
    <property type="entry name" value="STE20/SPS1-PAK"/>
</dbReference>
<accession>A0A2U3E533</accession>
<evidence type="ECO:0000259" key="18">
    <source>
        <dbReference type="PROSITE" id="PS50011"/>
    </source>
</evidence>
<keyword evidence="8" id="KW-0808">Transferase</keyword>
<evidence type="ECO:0000256" key="16">
    <source>
        <dbReference type="PROSITE-ProRule" id="PRU10141"/>
    </source>
</evidence>
<comment type="cofactor">
    <cofactor evidence="1">
        <name>Mg(2+)</name>
        <dbReference type="ChEBI" id="CHEBI:18420"/>
    </cofactor>
</comment>